<feature type="compositionally biased region" description="Polar residues" evidence="1">
    <location>
        <begin position="160"/>
        <end position="172"/>
    </location>
</feature>
<dbReference type="InterPro" id="IPR002110">
    <property type="entry name" value="Ankyrin_rpt"/>
</dbReference>
<dbReference type="InterPro" id="IPR036770">
    <property type="entry name" value="Ankyrin_rpt-contain_sf"/>
</dbReference>
<evidence type="ECO:0000313" key="2">
    <source>
        <dbReference type="EMBL" id="KAK0639182.1"/>
    </source>
</evidence>
<evidence type="ECO:0000256" key="1">
    <source>
        <dbReference type="SAM" id="MobiDB-lite"/>
    </source>
</evidence>
<feature type="region of interest" description="Disordered" evidence="1">
    <location>
        <begin position="148"/>
        <end position="221"/>
    </location>
</feature>
<dbReference type="SUPFAM" id="SSF48403">
    <property type="entry name" value="Ankyrin repeat"/>
    <property type="match status" value="1"/>
</dbReference>
<name>A0AA39XS21_9PEZI</name>
<sequence length="323" mass="35417">MDLAALFDHREVIEELVEHLDDAPNDKSRTLLSPALHIAASCGHLSCVKILLAARADPLVSYDYYLRMKDLQRADATVVERRGNASFAATQEGFDDVVQEIRQLQAQQTEQPLPGHRFVPRPPGTRYTSMVFNFNGFFKPVGIPTASSDLGLRDRGPTASFATKSSSDSPVSKNPLWPNGAPDDLFGGYEQSGKRTSTNPFRNKSKNAQSSSSATDDRGNKTISEGSFWAALGVPVVPMSSSKDSTSAVTTALLRRNFTSTASGAQELDGRECRPGSPTLSPPLCYDPPMDEYLRNPTGGFQYRNPPWAQDQIKQEEVPHFHI</sequence>
<feature type="region of interest" description="Disordered" evidence="1">
    <location>
        <begin position="263"/>
        <end position="306"/>
    </location>
</feature>
<dbReference type="Proteomes" id="UP001174936">
    <property type="component" value="Unassembled WGS sequence"/>
</dbReference>
<accession>A0AA39XS21</accession>
<gene>
    <name evidence="2" type="ORF">B0T16DRAFT_497321</name>
</gene>
<comment type="caution">
    <text evidence="2">The sequence shown here is derived from an EMBL/GenBank/DDBJ whole genome shotgun (WGS) entry which is preliminary data.</text>
</comment>
<reference evidence="2" key="1">
    <citation type="submission" date="2023-06" db="EMBL/GenBank/DDBJ databases">
        <title>Genome-scale phylogeny and comparative genomics of the fungal order Sordariales.</title>
        <authorList>
            <consortium name="Lawrence Berkeley National Laboratory"/>
            <person name="Hensen N."/>
            <person name="Bonometti L."/>
            <person name="Westerberg I."/>
            <person name="Brannstrom I.O."/>
            <person name="Guillou S."/>
            <person name="Cros-Aarteil S."/>
            <person name="Calhoun S."/>
            <person name="Haridas S."/>
            <person name="Kuo A."/>
            <person name="Mondo S."/>
            <person name="Pangilinan J."/>
            <person name="Riley R."/>
            <person name="Labutti K."/>
            <person name="Andreopoulos B."/>
            <person name="Lipzen A."/>
            <person name="Chen C."/>
            <person name="Yanf M."/>
            <person name="Daum C."/>
            <person name="Ng V."/>
            <person name="Clum A."/>
            <person name="Steindorff A."/>
            <person name="Ohm R."/>
            <person name="Martin F."/>
            <person name="Silar P."/>
            <person name="Natvig D."/>
            <person name="Lalanne C."/>
            <person name="Gautier V."/>
            <person name="Ament-Velasquez S.L."/>
            <person name="Kruys A."/>
            <person name="Hutchinson M.I."/>
            <person name="Powell A.J."/>
            <person name="Barry K."/>
            <person name="Miller A.N."/>
            <person name="Grigoriev I.V."/>
            <person name="Debuchy R."/>
            <person name="Gladieux P."/>
            <person name="Thoren M.H."/>
            <person name="Johannesson H."/>
        </authorList>
    </citation>
    <scope>NUCLEOTIDE SEQUENCE</scope>
    <source>
        <strain evidence="2">SMH2532-1</strain>
    </source>
</reference>
<proteinExistence type="predicted"/>
<dbReference type="AlphaFoldDB" id="A0AA39XS21"/>
<dbReference type="Gene3D" id="1.25.40.20">
    <property type="entry name" value="Ankyrin repeat-containing domain"/>
    <property type="match status" value="1"/>
</dbReference>
<dbReference type="EMBL" id="JAULSV010000007">
    <property type="protein sequence ID" value="KAK0639182.1"/>
    <property type="molecule type" value="Genomic_DNA"/>
</dbReference>
<keyword evidence="3" id="KW-1185">Reference proteome</keyword>
<organism evidence="2 3">
    <name type="scientific">Cercophora newfieldiana</name>
    <dbReference type="NCBI Taxonomy" id="92897"/>
    <lineage>
        <taxon>Eukaryota</taxon>
        <taxon>Fungi</taxon>
        <taxon>Dikarya</taxon>
        <taxon>Ascomycota</taxon>
        <taxon>Pezizomycotina</taxon>
        <taxon>Sordariomycetes</taxon>
        <taxon>Sordariomycetidae</taxon>
        <taxon>Sordariales</taxon>
        <taxon>Lasiosphaeriaceae</taxon>
        <taxon>Cercophora</taxon>
    </lineage>
</organism>
<evidence type="ECO:0000313" key="3">
    <source>
        <dbReference type="Proteomes" id="UP001174936"/>
    </source>
</evidence>
<dbReference type="Pfam" id="PF00023">
    <property type="entry name" value="Ank"/>
    <property type="match status" value="1"/>
</dbReference>
<protein>
    <submittedName>
        <fullName evidence="2">Uncharacterized protein</fullName>
    </submittedName>
</protein>